<evidence type="ECO:0000259" key="3">
    <source>
        <dbReference type="PROSITE" id="PS50043"/>
    </source>
</evidence>
<evidence type="ECO:0000313" key="5">
    <source>
        <dbReference type="Proteomes" id="UP000606172"/>
    </source>
</evidence>
<proteinExistence type="predicted"/>
<dbReference type="CDD" id="cd06170">
    <property type="entry name" value="LuxR_C_like"/>
    <property type="match status" value="1"/>
</dbReference>
<dbReference type="AlphaFoldDB" id="A0A919RJF5"/>
<dbReference type="InterPro" id="IPR041664">
    <property type="entry name" value="AAA_16"/>
</dbReference>
<dbReference type="SUPFAM" id="SSF52540">
    <property type="entry name" value="P-loop containing nucleoside triphosphate hydrolases"/>
    <property type="match status" value="1"/>
</dbReference>
<dbReference type="GO" id="GO:0006355">
    <property type="term" value="P:regulation of DNA-templated transcription"/>
    <property type="evidence" value="ECO:0007669"/>
    <property type="project" value="InterPro"/>
</dbReference>
<dbReference type="PROSITE" id="PS00622">
    <property type="entry name" value="HTH_LUXR_1"/>
    <property type="match status" value="1"/>
</dbReference>
<name>A0A919RJF5_9ACTN</name>
<dbReference type="SUPFAM" id="SSF48452">
    <property type="entry name" value="TPR-like"/>
    <property type="match status" value="1"/>
</dbReference>
<evidence type="ECO:0000256" key="1">
    <source>
        <dbReference type="ARBA" id="ARBA00022741"/>
    </source>
</evidence>
<keyword evidence="2" id="KW-0067">ATP-binding</keyword>
<dbReference type="InterPro" id="IPR011990">
    <property type="entry name" value="TPR-like_helical_dom_sf"/>
</dbReference>
<evidence type="ECO:0000256" key="2">
    <source>
        <dbReference type="ARBA" id="ARBA00022840"/>
    </source>
</evidence>
<dbReference type="EMBL" id="BOOW01000032">
    <property type="protein sequence ID" value="GII94942.1"/>
    <property type="molecule type" value="Genomic_DNA"/>
</dbReference>
<dbReference type="PROSITE" id="PS50043">
    <property type="entry name" value="HTH_LUXR_2"/>
    <property type="match status" value="1"/>
</dbReference>
<comment type="caution">
    <text evidence="4">The sequence shown here is derived from an EMBL/GenBank/DDBJ whole genome shotgun (WGS) entry which is preliminary data.</text>
</comment>
<dbReference type="PRINTS" id="PR00038">
    <property type="entry name" value="HTHLUXR"/>
</dbReference>
<protein>
    <submittedName>
        <fullName evidence="4">Helix-turn-helix transcriptional regulator</fullName>
    </submittedName>
</protein>
<dbReference type="Gene3D" id="3.40.50.300">
    <property type="entry name" value="P-loop containing nucleotide triphosphate hydrolases"/>
    <property type="match status" value="1"/>
</dbReference>
<dbReference type="PANTHER" id="PTHR16305">
    <property type="entry name" value="TESTICULAR SOLUBLE ADENYLYL CYCLASE"/>
    <property type="match status" value="1"/>
</dbReference>
<dbReference type="SMART" id="SM00382">
    <property type="entry name" value="AAA"/>
    <property type="match status" value="1"/>
</dbReference>
<dbReference type="Gene3D" id="1.10.10.10">
    <property type="entry name" value="Winged helix-like DNA-binding domain superfamily/Winged helix DNA-binding domain"/>
    <property type="match status" value="1"/>
</dbReference>
<keyword evidence="5" id="KW-1185">Reference proteome</keyword>
<dbReference type="Proteomes" id="UP000606172">
    <property type="component" value="Unassembled WGS sequence"/>
</dbReference>
<evidence type="ECO:0000313" key="4">
    <source>
        <dbReference type="EMBL" id="GII94942.1"/>
    </source>
</evidence>
<dbReference type="Pfam" id="PF13191">
    <property type="entry name" value="AAA_16"/>
    <property type="match status" value="1"/>
</dbReference>
<accession>A0A919RJF5</accession>
<gene>
    <name evidence="4" type="ORF">Ssi02_51730</name>
</gene>
<dbReference type="GO" id="GO:0003677">
    <property type="term" value="F:DNA binding"/>
    <property type="evidence" value="ECO:0007669"/>
    <property type="project" value="InterPro"/>
</dbReference>
<dbReference type="GO" id="GO:0005737">
    <property type="term" value="C:cytoplasm"/>
    <property type="evidence" value="ECO:0007669"/>
    <property type="project" value="TreeGrafter"/>
</dbReference>
<dbReference type="SUPFAM" id="SSF46894">
    <property type="entry name" value="C-terminal effector domain of the bipartite response regulators"/>
    <property type="match status" value="1"/>
</dbReference>
<dbReference type="PANTHER" id="PTHR16305:SF35">
    <property type="entry name" value="TRANSCRIPTIONAL ACTIVATOR DOMAIN"/>
    <property type="match status" value="1"/>
</dbReference>
<dbReference type="InterPro" id="IPR036388">
    <property type="entry name" value="WH-like_DNA-bd_sf"/>
</dbReference>
<organism evidence="4 5">
    <name type="scientific">Sinosporangium siamense</name>
    <dbReference type="NCBI Taxonomy" id="1367973"/>
    <lineage>
        <taxon>Bacteria</taxon>
        <taxon>Bacillati</taxon>
        <taxon>Actinomycetota</taxon>
        <taxon>Actinomycetes</taxon>
        <taxon>Streptosporangiales</taxon>
        <taxon>Streptosporangiaceae</taxon>
        <taxon>Sinosporangium</taxon>
    </lineage>
</organism>
<dbReference type="Gene3D" id="1.25.40.10">
    <property type="entry name" value="Tetratricopeptide repeat domain"/>
    <property type="match status" value="1"/>
</dbReference>
<dbReference type="GO" id="GO:0004016">
    <property type="term" value="F:adenylate cyclase activity"/>
    <property type="evidence" value="ECO:0007669"/>
    <property type="project" value="TreeGrafter"/>
</dbReference>
<dbReference type="InterPro" id="IPR003593">
    <property type="entry name" value="AAA+_ATPase"/>
</dbReference>
<dbReference type="RefSeq" id="WP_204029916.1">
    <property type="nucleotide sequence ID" value="NZ_BOOW01000032.1"/>
</dbReference>
<dbReference type="GO" id="GO:0005524">
    <property type="term" value="F:ATP binding"/>
    <property type="evidence" value="ECO:0007669"/>
    <property type="project" value="UniProtKB-KW"/>
</dbReference>
<dbReference type="Pfam" id="PF00196">
    <property type="entry name" value="GerE"/>
    <property type="match status" value="1"/>
</dbReference>
<dbReference type="InterPro" id="IPR027417">
    <property type="entry name" value="P-loop_NTPase"/>
</dbReference>
<keyword evidence="1" id="KW-0547">Nucleotide-binding</keyword>
<reference evidence="4" key="1">
    <citation type="submission" date="2021-01" db="EMBL/GenBank/DDBJ databases">
        <title>Whole genome shotgun sequence of Sinosporangium siamense NBRC 109515.</title>
        <authorList>
            <person name="Komaki H."/>
            <person name="Tamura T."/>
        </authorList>
    </citation>
    <scope>NUCLEOTIDE SEQUENCE</scope>
    <source>
        <strain evidence="4">NBRC 109515</strain>
    </source>
</reference>
<dbReference type="InterPro" id="IPR016032">
    <property type="entry name" value="Sig_transdc_resp-reg_C-effctor"/>
</dbReference>
<feature type="domain" description="HTH luxR-type" evidence="3">
    <location>
        <begin position="887"/>
        <end position="952"/>
    </location>
</feature>
<dbReference type="InterPro" id="IPR000792">
    <property type="entry name" value="Tscrpt_reg_LuxR_C"/>
</dbReference>
<dbReference type="SMART" id="SM00421">
    <property type="entry name" value="HTH_LUXR"/>
    <property type="match status" value="1"/>
</dbReference>
<sequence>MRPSTVSPVFAGRDAELTALLAAFARIHDNSPELVLLGGEAGVGKSRLIEEFATRIHDDNPGGAVLILKGACLELGSTGLPYAPFTAALREHFRDYPREHLTDLLPPHATHDLARILPELGEEPETRDSDTARARLFEHLLALLERIAARQPLVLVIEDAHWADHSTRDLLSFLTRNLRRVPVMLVVTYRSDELHRTHPMRRILAALTRIATAGRIELSRLTPAEVHTQLSGILGRSPDPAVTALVHSRSAGIPLFVEAMVGPDGTPPPDLPASLRDLLLANLDRLPEVTRRTLRTAAVAGDRVGHTLLAAVTGLRDPELSEVVRQAVATHVLVPDGDGYAFRHALIREAVRHDLLPAELRALHRTYAEHLESDSRLSTGPRPMAELATHWSRAHGDERALPAAWAAASEAAAAAAYGESLHMLEMVLDLWHRVPDAAERTGVDRTAVLELAVESAFACGELDTGLAHIEEALAILDGESEPERRALALISRARLRTMRGVPGMLDDIVAAEKLVPSPGPVRASILARLGGELLMTGDKEAAQRMIGEAAGLAREYGDRSAESDVFTAIAIRETLRGNHVAALRANRESRLMAERGRSAERILRTYINHAGDLSLQARYEESMEHSREGLALAVRLGHLHTSALVIAVNLAEAHLALGRWDEVPAIAERYFHPGHRSPYRGEMLLILADIAVRRGEHDRATALMDEVTDLLATVRLDRFGRISLARVTVDRHLAAGDHSAALTAAHDALNAFRPLANPLHLWPLLYSGMRACAHAAVASAPAPQVLALHADLMATAGNLPAAGPFQLARSATVTALAGPADLPVWERAVTAWEEAREPHHLADTLTRFATHLLATGDRVRAAACLRRAADIAATLRAGPLHTTIDELSTHAHALTGREREVLRLVANGMSNRAIAAELFISAKTVSVHVSNILAKLHASSRGEAAAVARRSGLLH</sequence>